<protein>
    <submittedName>
        <fullName evidence="1">Uncharacterized protein</fullName>
    </submittedName>
</protein>
<sequence>MIMTLTKHSLFGMLAKAWRKNPLKREGIFLYKSGSKGCANCGNEPYSEFYAYQIARTMGLDVTPYSLAKKSLLLFGIGCYEIINH</sequence>
<dbReference type="AlphaFoldDB" id="A0A6S6SHC3"/>
<accession>A0A6S6SHC3</accession>
<proteinExistence type="predicted"/>
<gene>
    <name evidence="1" type="ORF">HELGO_WM13094</name>
</gene>
<name>A0A6S6SHC3_9BACT</name>
<reference evidence="1" key="1">
    <citation type="submission" date="2020-01" db="EMBL/GenBank/DDBJ databases">
        <authorList>
            <person name="Meier V. D."/>
            <person name="Meier V D."/>
        </authorList>
    </citation>
    <scope>NUCLEOTIDE SEQUENCE</scope>
    <source>
        <strain evidence="1">HLG_WM_MAG_04</strain>
    </source>
</reference>
<organism evidence="1">
    <name type="scientific">uncultured Sulfurovum sp</name>
    <dbReference type="NCBI Taxonomy" id="269237"/>
    <lineage>
        <taxon>Bacteria</taxon>
        <taxon>Pseudomonadati</taxon>
        <taxon>Campylobacterota</taxon>
        <taxon>Epsilonproteobacteria</taxon>
        <taxon>Campylobacterales</taxon>
        <taxon>Sulfurovaceae</taxon>
        <taxon>Sulfurovum</taxon>
        <taxon>environmental samples</taxon>
    </lineage>
</organism>
<evidence type="ECO:0000313" key="1">
    <source>
        <dbReference type="EMBL" id="CAA6806816.1"/>
    </source>
</evidence>
<dbReference type="EMBL" id="CACVAX010000014">
    <property type="protein sequence ID" value="CAA6806816.1"/>
    <property type="molecule type" value="Genomic_DNA"/>
</dbReference>